<feature type="transmembrane region" description="Helical" evidence="11">
    <location>
        <begin position="187"/>
        <end position="210"/>
    </location>
</feature>
<dbReference type="InterPro" id="IPR023011">
    <property type="entry name" value="ATP_synth_F0_asu_AS"/>
</dbReference>
<dbReference type="Gene3D" id="1.20.120.220">
    <property type="entry name" value="ATP synthase, F0 complex, subunit A"/>
    <property type="match status" value="1"/>
</dbReference>
<comment type="subcellular location">
    <subcellularLocation>
        <location evidence="11 12">Cell membrane</location>
        <topology evidence="11 12">Multi-pass membrane protein</topology>
    </subcellularLocation>
    <subcellularLocation>
        <location evidence="1">Membrane</location>
        <topology evidence="1">Multi-pass membrane protein</topology>
    </subcellularLocation>
</comment>
<keyword evidence="11" id="KW-1003">Cell membrane</keyword>
<proteinExistence type="inferred from homology"/>
<dbReference type="PROSITE" id="PS00449">
    <property type="entry name" value="ATPASE_A"/>
    <property type="match status" value="1"/>
</dbReference>
<evidence type="ECO:0000256" key="7">
    <source>
        <dbReference type="ARBA" id="ARBA00022989"/>
    </source>
</evidence>
<dbReference type="Proteomes" id="UP000256485">
    <property type="component" value="Unassembled WGS sequence"/>
</dbReference>
<dbReference type="InterPro" id="IPR035908">
    <property type="entry name" value="F0_ATP_A_sf"/>
</dbReference>
<dbReference type="PRINTS" id="PR00123">
    <property type="entry name" value="ATPASEA"/>
</dbReference>
<keyword evidence="5 11" id="KW-0812">Transmembrane</keyword>
<keyword evidence="9 11" id="KW-0472">Membrane</keyword>
<dbReference type="AlphaFoldDB" id="A0A3D9VB87"/>
<comment type="similarity">
    <text evidence="2 11 12">Belongs to the ATPase A chain family.</text>
</comment>
<dbReference type="GO" id="GO:0045259">
    <property type="term" value="C:proton-transporting ATP synthase complex"/>
    <property type="evidence" value="ECO:0007669"/>
    <property type="project" value="UniProtKB-KW"/>
</dbReference>
<evidence type="ECO:0000256" key="10">
    <source>
        <dbReference type="ARBA" id="ARBA00023310"/>
    </source>
</evidence>
<keyword evidence="4 11" id="KW-0138">CF(0)</keyword>
<dbReference type="GO" id="GO:0005886">
    <property type="term" value="C:plasma membrane"/>
    <property type="evidence" value="ECO:0007669"/>
    <property type="project" value="UniProtKB-SubCell"/>
</dbReference>
<dbReference type="PANTHER" id="PTHR11410:SF0">
    <property type="entry name" value="ATP SYNTHASE SUBUNIT A"/>
    <property type="match status" value="1"/>
</dbReference>
<evidence type="ECO:0000256" key="3">
    <source>
        <dbReference type="ARBA" id="ARBA00022448"/>
    </source>
</evidence>
<accession>A0A3D9VB87</accession>
<name>A0A3D9VB87_THECX</name>
<keyword evidence="14" id="KW-1185">Reference proteome</keyword>
<dbReference type="InterPro" id="IPR000568">
    <property type="entry name" value="ATP_synth_F0_asu"/>
</dbReference>
<feature type="transmembrane region" description="Helical" evidence="11">
    <location>
        <begin position="222"/>
        <end position="245"/>
    </location>
</feature>
<keyword evidence="6 11" id="KW-0375">Hydrogen ion transport</keyword>
<evidence type="ECO:0000313" key="14">
    <source>
        <dbReference type="Proteomes" id="UP000256485"/>
    </source>
</evidence>
<dbReference type="SUPFAM" id="SSF81336">
    <property type="entry name" value="F1F0 ATP synthase subunit A"/>
    <property type="match status" value="1"/>
</dbReference>
<dbReference type="CDD" id="cd00310">
    <property type="entry name" value="ATP-synt_Fo_a_6"/>
    <property type="match status" value="1"/>
</dbReference>
<gene>
    <name evidence="11" type="primary">atpB</name>
    <name evidence="13" type="ORF">DFJ64_0783</name>
</gene>
<evidence type="ECO:0000256" key="8">
    <source>
        <dbReference type="ARBA" id="ARBA00023065"/>
    </source>
</evidence>
<protein>
    <recommendedName>
        <fullName evidence="11 12">ATP synthase subunit a</fullName>
    </recommendedName>
    <alternativeName>
        <fullName evidence="11">ATP synthase F0 sector subunit a</fullName>
    </alternativeName>
    <alternativeName>
        <fullName evidence="11">F-ATPase subunit 6</fullName>
    </alternativeName>
</protein>
<organism evidence="13 14">
    <name type="scientific">Thermasporomyces composti</name>
    <dbReference type="NCBI Taxonomy" id="696763"/>
    <lineage>
        <taxon>Bacteria</taxon>
        <taxon>Bacillati</taxon>
        <taxon>Actinomycetota</taxon>
        <taxon>Actinomycetes</taxon>
        <taxon>Propionibacteriales</taxon>
        <taxon>Nocardioidaceae</taxon>
        <taxon>Thermasporomyces</taxon>
    </lineage>
</organism>
<comment type="function">
    <text evidence="11 12">Key component of the proton channel; it plays a direct role in the translocation of protons across the membrane.</text>
</comment>
<dbReference type="Pfam" id="PF00119">
    <property type="entry name" value="ATP-synt_A"/>
    <property type="match status" value="1"/>
</dbReference>
<evidence type="ECO:0000256" key="12">
    <source>
        <dbReference type="RuleBase" id="RU000483"/>
    </source>
</evidence>
<evidence type="ECO:0000256" key="6">
    <source>
        <dbReference type="ARBA" id="ARBA00022781"/>
    </source>
</evidence>
<keyword evidence="8 11" id="KW-0406">Ion transport</keyword>
<dbReference type="InterPro" id="IPR045083">
    <property type="entry name" value="ATP_synth_F0_asu_bact/mt"/>
</dbReference>
<keyword evidence="10 11" id="KW-0066">ATP synthesis</keyword>
<keyword evidence="7 11" id="KW-1133">Transmembrane helix</keyword>
<comment type="caution">
    <text evidence="13">The sequence shown here is derived from an EMBL/GenBank/DDBJ whole genome shotgun (WGS) entry which is preliminary data.</text>
</comment>
<reference evidence="13 14" key="1">
    <citation type="submission" date="2018-08" db="EMBL/GenBank/DDBJ databases">
        <title>Sequencing the genomes of 1000 actinobacteria strains.</title>
        <authorList>
            <person name="Klenk H.-P."/>
        </authorList>
    </citation>
    <scope>NUCLEOTIDE SEQUENCE [LARGE SCALE GENOMIC DNA]</scope>
    <source>
        <strain evidence="13 14">DSM 22891</strain>
    </source>
</reference>
<dbReference type="RefSeq" id="WP_245940934.1">
    <property type="nucleotide sequence ID" value="NZ_QTUC01000001.1"/>
</dbReference>
<feature type="transmembrane region" description="Helical" evidence="11">
    <location>
        <begin position="27"/>
        <end position="50"/>
    </location>
</feature>
<evidence type="ECO:0000313" key="13">
    <source>
        <dbReference type="EMBL" id="REF35404.1"/>
    </source>
</evidence>
<evidence type="ECO:0000256" key="2">
    <source>
        <dbReference type="ARBA" id="ARBA00006810"/>
    </source>
</evidence>
<evidence type="ECO:0000256" key="9">
    <source>
        <dbReference type="ARBA" id="ARBA00023136"/>
    </source>
</evidence>
<feature type="transmembrane region" description="Helical" evidence="11">
    <location>
        <begin position="123"/>
        <end position="141"/>
    </location>
</feature>
<feature type="transmembrane region" description="Helical" evidence="11">
    <location>
        <begin position="91"/>
        <end position="111"/>
    </location>
</feature>
<evidence type="ECO:0000256" key="11">
    <source>
        <dbReference type="HAMAP-Rule" id="MF_01393"/>
    </source>
</evidence>
<dbReference type="GO" id="GO:0046933">
    <property type="term" value="F:proton-transporting ATP synthase activity, rotational mechanism"/>
    <property type="evidence" value="ECO:0007669"/>
    <property type="project" value="UniProtKB-UniRule"/>
</dbReference>
<dbReference type="HAMAP" id="MF_01393">
    <property type="entry name" value="ATP_synth_a_bact"/>
    <property type="match status" value="1"/>
</dbReference>
<dbReference type="PANTHER" id="PTHR11410">
    <property type="entry name" value="ATP SYNTHASE SUBUNIT A"/>
    <property type="match status" value="1"/>
</dbReference>
<sequence length="262" mass="28298">MSTVVVSAAGGDGFVAPGPASFDLPPIVAGVTKPMVLIVLSAILVAWFFISSARPAAIVPGKLQYVGELAYGFVRNSVARDIIGGTEYIKYVPLLVAMFFFVLLNNFFATIPGIQFPTFSHVGFAYVLAFISWVVYNAVGIRKHGFLGYLKHSTIPSGVPAFILPLLIPMEFASNIIFRPITLSLRLFANMFAGHLLIMLFALGGEYLLLHASGLIAKPAGLLTFVFGILIGFLEILVQVLQAYVFTFLTAMYISGALAEEH</sequence>
<evidence type="ECO:0000256" key="1">
    <source>
        <dbReference type="ARBA" id="ARBA00004141"/>
    </source>
</evidence>
<dbReference type="NCBIfam" id="TIGR01131">
    <property type="entry name" value="ATP_synt_6_or_A"/>
    <property type="match status" value="1"/>
</dbReference>
<dbReference type="EMBL" id="QTUC01000001">
    <property type="protein sequence ID" value="REF35404.1"/>
    <property type="molecule type" value="Genomic_DNA"/>
</dbReference>
<evidence type="ECO:0000256" key="4">
    <source>
        <dbReference type="ARBA" id="ARBA00022547"/>
    </source>
</evidence>
<evidence type="ECO:0000256" key="5">
    <source>
        <dbReference type="ARBA" id="ARBA00022692"/>
    </source>
</evidence>
<keyword evidence="3 11" id="KW-0813">Transport</keyword>